<accession>A0A060T804</accession>
<dbReference type="InterPro" id="IPR055130">
    <property type="entry name" value="PreP_C"/>
</dbReference>
<proteinExistence type="inferred from homology"/>
<evidence type="ECO:0000256" key="14">
    <source>
        <dbReference type="ARBA" id="ARBA00034552"/>
    </source>
</evidence>
<reference evidence="18" key="2">
    <citation type="submission" date="2014-06" db="EMBL/GenBank/DDBJ databases">
        <title>The complete genome of Blastobotrys (Arxula) adeninivorans LS3 - a yeast of biotechnological interest.</title>
        <authorList>
            <person name="Kunze G."/>
            <person name="Gaillardin C."/>
            <person name="Czernicka M."/>
            <person name="Durrens P."/>
            <person name="Martin T."/>
            <person name="Boer E."/>
            <person name="Gabaldon T."/>
            <person name="Cruz J."/>
            <person name="Talla E."/>
            <person name="Marck C."/>
            <person name="Goffeau A."/>
            <person name="Barbe V."/>
            <person name="Baret P."/>
            <person name="Baronian K."/>
            <person name="Beier S."/>
            <person name="Bleykasten C."/>
            <person name="Bode R."/>
            <person name="Casaregola S."/>
            <person name="Despons L."/>
            <person name="Fairhead C."/>
            <person name="Giersberg M."/>
            <person name="Gierski P."/>
            <person name="Hahnel U."/>
            <person name="Hartmann A."/>
            <person name="Jankowska D."/>
            <person name="Jubin C."/>
            <person name="Jung P."/>
            <person name="Lafontaine I."/>
            <person name="Leh-Louis V."/>
            <person name="Lemaire M."/>
            <person name="Marcet-Houben M."/>
            <person name="Mascher M."/>
            <person name="Morel G."/>
            <person name="Richard G.-F."/>
            <person name="Riechen J."/>
            <person name="Sacerdot C."/>
            <person name="Sarkar A."/>
            <person name="Savel G."/>
            <person name="Schacherer J."/>
            <person name="Sherman D."/>
            <person name="Straub M.-L."/>
            <person name="Stein N."/>
            <person name="Thierry A."/>
            <person name="Trautwein-Schult A."/>
            <person name="Westhof E."/>
            <person name="Worch S."/>
            <person name="Dujon B."/>
            <person name="Souciet J.-L."/>
            <person name="Wincker P."/>
            <person name="Scholz U."/>
            <person name="Neuveglise N."/>
        </authorList>
    </citation>
    <scope>NUCLEOTIDE SEQUENCE</scope>
    <source>
        <strain evidence="18">LS3</strain>
    </source>
</reference>
<evidence type="ECO:0000256" key="11">
    <source>
        <dbReference type="ARBA" id="ARBA00022946"/>
    </source>
</evidence>
<keyword evidence="12" id="KW-0482">Metalloprotease</keyword>
<evidence type="ECO:0000256" key="9">
    <source>
        <dbReference type="ARBA" id="ARBA00022801"/>
    </source>
</evidence>
<organism evidence="18">
    <name type="scientific">Blastobotrys adeninivorans</name>
    <name type="common">Yeast</name>
    <name type="synonym">Arxula adeninivorans</name>
    <dbReference type="NCBI Taxonomy" id="409370"/>
    <lineage>
        <taxon>Eukaryota</taxon>
        <taxon>Fungi</taxon>
        <taxon>Dikarya</taxon>
        <taxon>Ascomycota</taxon>
        <taxon>Saccharomycotina</taxon>
        <taxon>Dipodascomycetes</taxon>
        <taxon>Dipodascales</taxon>
        <taxon>Trichomonascaceae</taxon>
        <taxon>Blastobotrys</taxon>
    </lineage>
</organism>
<evidence type="ECO:0000256" key="7">
    <source>
        <dbReference type="ARBA" id="ARBA00022670"/>
    </source>
</evidence>
<dbReference type="InterPro" id="IPR011765">
    <property type="entry name" value="Pept_M16_N"/>
</dbReference>
<reference evidence="18" key="1">
    <citation type="submission" date="2014-02" db="EMBL/GenBank/DDBJ databases">
        <authorList>
            <person name="Genoscope - CEA"/>
        </authorList>
    </citation>
    <scope>NUCLEOTIDE SEQUENCE</scope>
    <source>
        <strain evidence="18">LS3</strain>
    </source>
</reference>
<dbReference type="FunFam" id="3.30.830.10:FF:000013">
    <property type="entry name" value="Mitochondrial presequence protease"/>
    <property type="match status" value="1"/>
</dbReference>
<evidence type="ECO:0000256" key="12">
    <source>
        <dbReference type="ARBA" id="ARBA00023049"/>
    </source>
</evidence>
<sequence length="999" mass="111739">MLSAATRRSLQPQWLCRSVHTSKLSADYKVGSTISGYKVENVVEVPKMAMVAVELREPNTGTRHVHVARDDPNNVFTIGFKTNPPNLTGLPHILEHTTLCGSKNFPVKDPFFAMLNRSLANFMNAMTGLDYTFYPFATTNHTDFLNLQRVYLDAVYNPLLRKKDFNQEGWRLEREDPEDPNSRLIFKGVVYNEMKGMVSDPSYYFYERFLRAIYPSLHSSGGVPSQITNLKYEELVEFQKTRYHPSNAMSFSYGDMPVEKVLAPLYDVVSSMGQQPLDSGVRKPISLRQFVNVETDGPIDPLFDENRQHKVSLTWTVSDSKDLDQLSVWKVLSMLLTSGHSSPLYRALIDSGIGTDFSVNTGLDELPGRGMFTVGLQGLSEETIPKFKEAVFNVLRDVAKNGFPEDRLQAIINQVELSYREVEANYGLGMVSKLVSKVFNGVEPLELVDDEKILDRFKNIVRTNPDVFKNEIEKMLLNKPYFEFTMNPSPTHEEEVAAEEERRLDKMVSNLSKEEVEEIDRATKEAAEASKKEDDLSVLPTLSQEDIDRTKPPIEVSKENNGKGVNYFVRQTDTRGITYVQLLKNIHNYIPAHLSPYLSLFTSALTNVGTKDHDMSELENLIRLNTGGVDANLIARGDPRDSDKVTVNFSVNGSSLDEKVSHVYEYMEQFLFKSRIDNVDKLRPLIQGIAASAMSDLSNSGHAFARRHAGASVSPKKRLDELLNGIEQVRFIKSVSAMEDAELRSKVVPHLEELSALIGNRTDLDAGLTFSGNEQLDINKGHIQGLQAKFGDVAATPASPLDLSLLPLRKTLVKLPFSVSYAGVVLRGANFTHPDSAPLRILASLLTHKYLHPEIREKGGAYGGGAGYSSLDGTFEFFSYRDPNPVNSLTTISNSGKWVVSKDLTERDLLSAKLSVFQGLDSPLSPRSEINFELIHGLTNELRQEMRERILAVTLDDIKRVAEKYLIPSLDNFNASGVTVLGPSNDAFTGEDWSHLEVN</sequence>
<keyword evidence="10" id="KW-0862">Zinc</keyword>
<dbReference type="AlphaFoldDB" id="A0A060T804"/>
<gene>
    <name evidence="18" type="ORF">GNLVRS02_ARAD1D03322g</name>
</gene>
<comment type="subcellular location">
    <subcellularLocation>
        <location evidence="3">Mitochondrion intermembrane space</location>
    </subcellularLocation>
    <subcellularLocation>
        <location evidence="2">Mitochondrion matrix</location>
    </subcellularLocation>
</comment>
<evidence type="ECO:0000313" key="18">
    <source>
        <dbReference type="EMBL" id="CDP37083.1"/>
    </source>
</evidence>
<dbReference type="GO" id="GO:0016485">
    <property type="term" value="P:protein processing"/>
    <property type="evidence" value="ECO:0007669"/>
    <property type="project" value="TreeGrafter"/>
</dbReference>
<evidence type="ECO:0000256" key="10">
    <source>
        <dbReference type="ARBA" id="ARBA00022833"/>
    </source>
</evidence>
<dbReference type="SUPFAM" id="SSF63411">
    <property type="entry name" value="LuxS/MPP-like metallohydrolase"/>
    <property type="match status" value="4"/>
</dbReference>
<evidence type="ECO:0000256" key="8">
    <source>
        <dbReference type="ARBA" id="ARBA00022723"/>
    </source>
</evidence>
<dbReference type="PANTHER" id="PTHR43016">
    <property type="entry name" value="PRESEQUENCE PROTEASE"/>
    <property type="match status" value="1"/>
</dbReference>
<evidence type="ECO:0000256" key="2">
    <source>
        <dbReference type="ARBA" id="ARBA00004305"/>
    </source>
</evidence>
<keyword evidence="11" id="KW-0809">Transit peptide</keyword>
<keyword evidence="8" id="KW-0479">Metal-binding</keyword>
<dbReference type="GO" id="GO:0046872">
    <property type="term" value="F:metal ion binding"/>
    <property type="evidence" value="ECO:0007669"/>
    <property type="project" value="UniProtKB-KW"/>
</dbReference>
<dbReference type="Pfam" id="PF08367">
    <property type="entry name" value="M16C_assoc"/>
    <property type="match status" value="1"/>
</dbReference>
<name>A0A060T804_BLAAD</name>
<dbReference type="GO" id="GO:0005758">
    <property type="term" value="C:mitochondrial intermembrane space"/>
    <property type="evidence" value="ECO:0007669"/>
    <property type="project" value="UniProtKB-SubCell"/>
</dbReference>
<evidence type="ECO:0000256" key="3">
    <source>
        <dbReference type="ARBA" id="ARBA00004569"/>
    </source>
</evidence>
<evidence type="ECO:0000256" key="4">
    <source>
        <dbReference type="ARBA" id="ARBA00007575"/>
    </source>
</evidence>
<evidence type="ECO:0000256" key="15">
    <source>
        <dbReference type="ARBA" id="ARBA00045897"/>
    </source>
</evidence>
<dbReference type="PhylomeDB" id="A0A060T804"/>
<feature type="domain" description="Peptidase M16C associated" evidence="17">
    <location>
        <begin position="486"/>
        <end position="735"/>
    </location>
</feature>
<keyword evidence="9" id="KW-0378">Hydrolase</keyword>
<dbReference type="PANTHER" id="PTHR43016:SF13">
    <property type="entry name" value="PRESEQUENCE PROTEASE, MITOCHONDRIAL"/>
    <property type="match status" value="1"/>
</dbReference>
<dbReference type="EMBL" id="HG937694">
    <property type="protein sequence ID" value="CDP37083.1"/>
    <property type="molecule type" value="Genomic_DNA"/>
</dbReference>
<keyword evidence="16" id="KW-0175">Coiled coil</keyword>
<dbReference type="InterPro" id="IPR007863">
    <property type="entry name" value="Peptidase_M16_C"/>
</dbReference>
<dbReference type="InterPro" id="IPR011249">
    <property type="entry name" value="Metalloenz_LuxS/M16"/>
</dbReference>
<feature type="coiled-coil region" evidence="16">
    <location>
        <begin position="497"/>
        <end position="532"/>
    </location>
</feature>
<comment type="cofactor">
    <cofactor evidence="1">
        <name>Zn(2+)</name>
        <dbReference type="ChEBI" id="CHEBI:29105"/>
    </cofactor>
</comment>
<comment type="similarity">
    <text evidence="4">Belongs to the peptidase M16 family. PreP subfamily.</text>
</comment>
<dbReference type="Pfam" id="PF22516">
    <property type="entry name" value="PreP_C"/>
    <property type="match status" value="1"/>
</dbReference>
<dbReference type="MEROPS" id="M16.013"/>
<dbReference type="InterPro" id="IPR013578">
    <property type="entry name" value="Peptidase_M16C_assoc"/>
</dbReference>
<evidence type="ECO:0000256" key="16">
    <source>
        <dbReference type="SAM" id="Coils"/>
    </source>
</evidence>
<protein>
    <recommendedName>
        <fullName evidence="6">Presequence protease, mitochondrial</fullName>
    </recommendedName>
    <alternativeName>
        <fullName evidence="14">Pitrilysin metalloproteinase</fullName>
    </alternativeName>
</protein>
<evidence type="ECO:0000256" key="1">
    <source>
        <dbReference type="ARBA" id="ARBA00001947"/>
    </source>
</evidence>
<evidence type="ECO:0000256" key="6">
    <source>
        <dbReference type="ARBA" id="ARBA00020167"/>
    </source>
</evidence>
<dbReference type="FunFam" id="3.30.830.10:FF:000009">
    <property type="entry name" value="Presequence protease, mitochondrial"/>
    <property type="match status" value="1"/>
</dbReference>
<evidence type="ECO:0000256" key="13">
    <source>
        <dbReference type="ARBA" id="ARBA00023128"/>
    </source>
</evidence>
<dbReference type="Pfam" id="PF05193">
    <property type="entry name" value="Peptidase_M16_C"/>
    <property type="match status" value="1"/>
</dbReference>
<dbReference type="GO" id="GO:0004222">
    <property type="term" value="F:metalloendopeptidase activity"/>
    <property type="evidence" value="ECO:0007669"/>
    <property type="project" value="TreeGrafter"/>
</dbReference>
<evidence type="ECO:0000256" key="5">
    <source>
        <dbReference type="ARBA" id="ARBA00011853"/>
    </source>
</evidence>
<keyword evidence="7" id="KW-0645">Protease</keyword>
<evidence type="ECO:0000259" key="17">
    <source>
        <dbReference type="SMART" id="SM01264"/>
    </source>
</evidence>
<dbReference type="FunFam" id="3.30.830.10:FF:000011">
    <property type="entry name" value="Presequence protease, mitochondrial"/>
    <property type="match status" value="1"/>
</dbReference>
<keyword evidence="13" id="KW-0496">Mitochondrion</keyword>
<comment type="function">
    <text evidence="15">Degrades mitochondrial transit peptides after their cleavage in the intermembrane space or in the matrix, and presequence peptides; clearance of these peptides is required to keep the presequence processing machinery running. Preferentially cleaves the N-terminal side of paired basic amino acid residues. Also degrades other unstructured peptides. May function as an ATP-dependent peptidase as opposed to a metalloendopeptidase.</text>
</comment>
<dbReference type="Gene3D" id="3.30.830.10">
    <property type="entry name" value="Metalloenzyme, LuxS/M16 peptidase-like"/>
    <property type="match status" value="4"/>
</dbReference>
<comment type="subunit">
    <text evidence="5">Monomer and homodimer; homodimerization is induced by binding of the substrate.</text>
</comment>
<dbReference type="Pfam" id="PF00675">
    <property type="entry name" value="Peptidase_M16"/>
    <property type="match status" value="1"/>
</dbReference>
<dbReference type="SMART" id="SM01264">
    <property type="entry name" value="M16C_associated"/>
    <property type="match status" value="1"/>
</dbReference>
<dbReference type="GO" id="GO:0005759">
    <property type="term" value="C:mitochondrial matrix"/>
    <property type="evidence" value="ECO:0007669"/>
    <property type="project" value="UniProtKB-SubCell"/>
</dbReference>